<dbReference type="Proteomes" id="UP000317010">
    <property type="component" value="Unassembled WGS sequence"/>
</dbReference>
<reference evidence="2 3" key="1">
    <citation type="submission" date="2019-07" db="EMBL/GenBank/DDBJ databases">
        <title>Genomic Encyclopedia of Archaeal and Bacterial Type Strains, Phase II (KMG-II): from individual species to whole genera.</title>
        <authorList>
            <person name="Goeker M."/>
        </authorList>
    </citation>
    <scope>NUCLEOTIDE SEQUENCE [LARGE SCALE GENOMIC DNA]</scope>
    <source>
        <strain evidence="2 3">ATCC BAA-1854</strain>
    </source>
</reference>
<dbReference type="AlphaFoldDB" id="A0A562U9B7"/>
<protein>
    <submittedName>
        <fullName evidence="2">Chloramphenicol O-acetyltransferase type A</fullName>
    </submittedName>
</protein>
<accession>A0A562U9B7</accession>
<sequence length="208" mass="24194">MKRKLDIQTWSRKDHFEFFSKFDEPFYGVCVNVDCTIAYRVAKENGVSFFLYSLYRSLEAAQIIEPFKYRIHSDEVFIYDQINAGTTIARANGTFGYGYMDYNPVLDVFIDTANKEVERIQSRTDLVRSPNEDLIRYSSLPWIDFTSISHARMFSVKDSCPRISFGKMTVNVDKRTMPVSIHVHHALVDGLHVGQYINCFQELLNKEI</sequence>
<dbReference type="InterPro" id="IPR001707">
    <property type="entry name" value="Cmp_AcTrfase"/>
</dbReference>
<dbReference type="InterPro" id="IPR023213">
    <property type="entry name" value="CAT-like_dom_sf"/>
</dbReference>
<dbReference type="PANTHER" id="PTHR38474">
    <property type="entry name" value="SLR0299 PROTEIN"/>
    <property type="match status" value="1"/>
</dbReference>
<dbReference type="SUPFAM" id="SSF52777">
    <property type="entry name" value="CoA-dependent acyltransferases"/>
    <property type="match status" value="1"/>
</dbReference>
<evidence type="ECO:0000313" key="2">
    <source>
        <dbReference type="EMBL" id="TWJ02358.1"/>
    </source>
</evidence>
<evidence type="ECO:0000313" key="3">
    <source>
        <dbReference type="Proteomes" id="UP000317010"/>
    </source>
</evidence>
<dbReference type="PANTHER" id="PTHR38474:SF1">
    <property type="entry name" value="SLR0299 PROTEIN"/>
    <property type="match status" value="1"/>
</dbReference>
<name>A0A562U9B7_9SPHI</name>
<evidence type="ECO:0000256" key="1">
    <source>
        <dbReference type="PIRSR" id="PIRSR000440-1"/>
    </source>
</evidence>
<organism evidence="2 3">
    <name type="scientific">Mucilaginibacter frigoritolerans</name>
    <dbReference type="NCBI Taxonomy" id="652788"/>
    <lineage>
        <taxon>Bacteria</taxon>
        <taxon>Pseudomonadati</taxon>
        <taxon>Bacteroidota</taxon>
        <taxon>Sphingobacteriia</taxon>
        <taxon>Sphingobacteriales</taxon>
        <taxon>Sphingobacteriaceae</taxon>
        <taxon>Mucilaginibacter</taxon>
    </lineage>
</organism>
<dbReference type="GO" id="GO:0008811">
    <property type="term" value="F:chloramphenicol O-acetyltransferase activity"/>
    <property type="evidence" value="ECO:0007669"/>
    <property type="project" value="InterPro"/>
</dbReference>
<comment type="caution">
    <text evidence="2">The sequence shown here is derived from an EMBL/GenBank/DDBJ whole genome shotgun (WGS) entry which is preliminary data.</text>
</comment>
<dbReference type="RefSeq" id="WP_144910894.1">
    <property type="nucleotide sequence ID" value="NZ_VLLI01000003.1"/>
</dbReference>
<dbReference type="OrthoDB" id="9801766at2"/>
<dbReference type="PIRSF" id="PIRSF000440">
    <property type="entry name" value="CAT"/>
    <property type="match status" value="1"/>
</dbReference>
<keyword evidence="2" id="KW-0808">Transferase</keyword>
<dbReference type="Gene3D" id="3.30.559.10">
    <property type="entry name" value="Chloramphenicol acetyltransferase-like domain"/>
    <property type="match status" value="1"/>
</dbReference>
<feature type="active site" description="Proton acceptor" evidence="1">
    <location>
        <position position="185"/>
    </location>
</feature>
<keyword evidence="3" id="KW-1185">Reference proteome</keyword>
<dbReference type="EMBL" id="VLLI01000003">
    <property type="protein sequence ID" value="TWJ02358.1"/>
    <property type="molecule type" value="Genomic_DNA"/>
</dbReference>
<dbReference type="Pfam" id="PF00302">
    <property type="entry name" value="CAT"/>
    <property type="match status" value="1"/>
</dbReference>
<proteinExistence type="predicted"/>
<dbReference type="SMART" id="SM01059">
    <property type="entry name" value="CAT"/>
    <property type="match status" value="1"/>
</dbReference>
<gene>
    <name evidence="2" type="ORF">JN11_01330</name>
</gene>